<evidence type="ECO:0000313" key="4">
    <source>
        <dbReference type="EMBL" id="APT56088.1"/>
    </source>
</evidence>
<organism evidence="4 5">
    <name type="scientific">Roseomonas gilardii</name>
    <dbReference type="NCBI Taxonomy" id="257708"/>
    <lineage>
        <taxon>Bacteria</taxon>
        <taxon>Pseudomonadati</taxon>
        <taxon>Pseudomonadota</taxon>
        <taxon>Alphaproteobacteria</taxon>
        <taxon>Acetobacterales</taxon>
        <taxon>Roseomonadaceae</taxon>
        <taxon>Roseomonas</taxon>
    </lineage>
</organism>
<dbReference type="PANTHER" id="PTHR11365">
    <property type="entry name" value="5-OXOPROLINASE RELATED"/>
    <property type="match status" value="1"/>
</dbReference>
<dbReference type="STRING" id="257708.RGI145_02110"/>
<feature type="domain" description="Hydantoinase A/oxoprolinase" evidence="1">
    <location>
        <begin position="207"/>
        <end position="494"/>
    </location>
</feature>
<dbReference type="PANTHER" id="PTHR11365:SF23">
    <property type="entry name" value="HYPOTHETICAL 5-OXOPROLINASE (EUROFUNG)-RELATED"/>
    <property type="match status" value="1"/>
</dbReference>
<dbReference type="Pfam" id="PF19278">
    <property type="entry name" value="Hydant_A_C"/>
    <property type="match status" value="1"/>
</dbReference>
<accession>A0A1L7ABC7</accession>
<evidence type="ECO:0000259" key="3">
    <source>
        <dbReference type="Pfam" id="PF19278"/>
    </source>
</evidence>
<reference evidence="4 5" key="1">
    <citation type="submission" date="2016-05" db="EMBL/GenBank/DDBJ databases">
        <title>Complete Genome and Methylome Analysis of Psychrotrophic Bacterial Isolates from Antarctic Lake Untersee.</title>
        <authorList>
            <person name="Fomenkov A."/>
            <person name="Akimov V.N."/>
            <person name="Vasilyeva L.V."/>
            <person name="Andersen D."/>
            <person name="Vincze T."/>
            <person name="Roberts R.J."/>
        </authorList>
    </citation>
    <scope>NUCLEOTIDE SEQUENCE [LARGE SCALE GENOMIC DNA]</scope>
    <source>
        <strain evidence="4 5">U14-5</strain>
    </source>
</reference>
<dbReference type="RefSeq" id="WP_075797043.1">
    <property type="nucleotide sequence ID" value="NZ_CP015583.1"/>
</dbReference>
<dbReference type="AlphaFoldDB" id="A0A1L7ABC7"/>
<dbReference type="Pfam" id="PF05378">
    <property type="entry name" value="Hydant_A_N"/>
    <property type="match status" value="1"/>
</dbReference>
<dbReference type="eggNOG" id="COG0145">
    <property type="taxonomic scope" value="Bacteria"/>
</dbReference>
<sequence>MSSQRHIRIGIDIGGTFTDLQILDERSGRLHSLKTPTTPEDPSIGLMTGIEAAAERYGFALADIRLLLHGTTIATNAVLERCLARGVLLTTAGFEDVLEIGRHTRRDIYGLKQKVEPPLVPRDRRLGVAERLRGDGSVETALDEASVSAVLERLRALEPEAVAICLLNAHVNAAHEELLAGRIRAEFPDLPLSLSSEVSPEIREYERSSTTVLNALLMPVVGRYLARLQQRMEERALTARLLLVQSNGGVCSAGMASRQPVRLLLSGPSGGALATMRAAEALGRPNLVGADMGGTSFDICVVQGGQVTLMTQGEIDGLPVRLPMIEIRTIGSGGGSLAAVDSGGRLTVGPRSAGSFPGPVCYRRGGTEPAVTDVNIALGRLDGRFFLGGAMALDTDGARGAIAARVAQPLRLETDAAAEGVLTVVNNALASAARLSLFEKGLDPRDFSLLSFGGAGGLHAIPVAEELGIGEVIFPADASTFSAFGILHSNIVHDVARSRVMPAAAENLPRIAESCTALREQGDALLAADGVPAEARRFALSADLRYRGQAFELVVPWEAPAGDAAPDAAALEALLAGFHHLHERRFSYSNPAAPVELVALRLTATGLMPRAETVRRPGLGADRKPEARRIFLGGRWQEAAVHQREQVTAPVEGPALIEEEYTTAFIAPGWRCAPGPDGTLIARKLEA</sequence>
<dbReference type="GO" id="GO:0005829">
    <property type="term" value="C:cytosol"/>
    <property type="evidence" value="ECO:0007669"/>
    <property type="project" value="TreeGrafter"/>
</dbReference>
<dbReference type="InterPro" id="IPR043129">
    <property type="entry name" value="ATPase_NBD"/>
</dbReference>
<dbReference type="KEGG" id="rgi:RGI145_02110"/>
<dbReference type="InterPro" id="IPR002821">
    <property type="entry name" value="Hydantoinase_A"/>
</dbReference>
<dbReference type="SUPFAM" id="SSF53067">
    <property type="entry name" value="Actin-like ATPase domain"/>
    <property type="match status" value="1"/>
</dbReference>
<dbReference type="InterPro" id="IPR045079">
    <property type="entry name" value="Oxoprolinase-like"/>
</dbReference>
<feature type="domain" description="Acetophenone carboxylase-like C-terminal" evidence="3">
    <location>
        <begin position="511"/>
        <end position="671"/>
    </location>
</feature>
<evidence type="ECO:0000259" key="2">
    <source>
        <dbReference type="Pfam" id="PF05378"/>
    </source>
</evidence>
<feature type="domain" description="Hydantoinase/oxoprolinase N-terminal" evidence="2">
    <location>
        <begin position="8"/>
        <end position="185"/>
    </location>
</feature>
<dbReference type="Proteomes" id="UP000185494">
    <property type="component" value="Chromosome 1"/>
</dbReference>
<dbReference type="GO" id="GO:0017168">
    <property type="term" value="F:5-oxoprolinase (ATP-hydrolyzing) activity"/>
    <property type="evidence" value="ECO:0007669"/>
    <property type="project" value="TreeGrafter"/>
</dbReference>
<evidence type="ECO:0000313" key="5">
    <source>
        <dbReference type="Proteomes" id="UP000185494"/>
    </source>
</evidence>
<proteinExistence type="predicted"/>
<dbReference type="GO" id="GO:0006749">
    <property type="term" value="P:glutathione metabolic process"/>
    <property type="evidence" value="ECO:0007669"/>
    <property type="project" value="TreeGrafter"/>
</dbReference>
<gene>
    <name evidence="4" type="ORF">RGI145_02110</name>
</gene>
<dbReference type="Pfam" id="PF01968">
    <property type="entry name" value="Hydantoinase_A"/>
    <property type="match status" value="1"/>
</dbReference>
<dbReference type="InterPro" id="IPR049517">
    <property type="entry name" value="ACX-like_C"/>
</dbReference>
<protein>
    <submittedName>
        <fullName evidence="4">5-oxoprolinase</fullName>
    </submittedName>
</protein>
<evidence type="ECO:0000259" key="1">
    <source>
        <dbReference type="Pfam" id="PF01968"/>
    </source>
</evidence>
<dbReference type="InterPro" id="IPR008040">
    <property type="entry name" value="Hydant_A_N"/>
</dbReference>
<dbReference type="EMBL" id="CP015583">
    <property type="protein sequence ID" value="APT56088.1"/>
    <property type="molecule type" value="Genomic_DNA"/>
</dbReference>
<name>A0A1L7ABC7_9PROT</name>